<dbReference type="GO" id="GO:0035091">
    <property type="term" value="F:phosphatidylinositol binding"/>
    <property type="evidence" value="ECO:0007669"/>
    <property type="project" value="TreeGrafter"/>
</dbReference>
<gene>
    <name evidence="6" type="ORF">GGH94_006370</name>
</gene>
<dbReference type="PRINTS" id="PR00452">
    <property type="entry name" value="SH3DOMAIN"/>
</dbReference>
<evidence type="ECO:0000259" key="5">
    <source>
        <dbReference type="PROSITE" id="PS50002"/>
    </source>
</evidence>
<dbReference type="CDD" id="cd11525">
    <property type="entry name" value="SYLF_SH3YL1_like"/>
    <property type="match status" value="1"/>
</dbReference>
<evidence type="ECO:0000313" key="6">
    <source>
        <dbReference type="EMBL" id="KAJ2858923.1"/>
    </source>
</evidence>
<dbReference type="PANTHER" id="PTHR15629:SF2">
    <property type="entry name" value="SH3 DOMAIN-CONTAINING YSC84-LIKE PROTEIN 1"/>
    <property type="match status" value="1"/>
</dbReference>
<feature type="region of interest" description="Disordered" evidence="4">
    <location>
        <begin position="215"/>
        <end position="245"/>
    </location>
</feature>
<feature type="region of interest" description="Disordered" evidence="4">
    <location>
        <begin position="389"/>
        <end position="420"/>
    </location>
</feature>
<evidence type="ECO:0000256" key="3">
    <source>
        <dbReference type="PROSITE-ProRule" id="PRU00192"/>
    </source>
</evidence>
<feature type="domain" description="SH3" evidence="5">
    <location>
        <begin position="417"/>
        <end position="476"/>
    </location>
</feature>
<evidence type="ECO:0000313" key="7">
    <source>
        <dbReference type="Proteomes" id="UP001140074"/>
    </source>
</evidence>
<evidence type="ECO:0000256" key="4">
    <source>
        <dbReference type="SAM" id="MobiDB-lite"/>
    </source>
</evidence>
<dbReference type="InterPro" id="IPR007461">
    <property type="entry name" value="Ysc84_actin-binding"/>
</dbReference>
<dbReference type="InterPro" id="IPR001452">
    <property type="entry name" value="SH3_domain"/>
</dbReference>
<dbReference type="FunFam" id="2.30.30.40:FF:000100">
    <property type="entry name" value="SH3 domain-containing YSC84-like protein 1"/>
    <property type="match status" value="1"/>
</dbReference>
<dbReference type="EMBL" id="JANBUY010000453">
    <property type="protein sequence ID" value="KAJ2858923.1"/>
    <property type="molecule type" value="Genomic_DNA"/>
</dbReference>
<organism evidence="6 7">
    <name type="scientific">Coemansia aciculifera</name>
    <dbReference type="NCBI Taxonomy" id="417176"/>
    <lineage>
        <taxon>Eukaryota</taxon>
        <taxon>Fungi</taxon>
        <taxon>Fungi incertae sedis</taxon>
        <taxon>Zoopagomycota</taxon>
        <taxon>Kickxellomycotina</taxon>
        <taxon>Kickxellomycetes</taxon>
        <taxon>Kickxellales</taxon>
        <taxon>Kickxellaceae</taxon>
        <taxon>Coemansia</taxon>
    </lineage>
</organism>
<accession>A0A9W8IBQ3</accession>
<dbReference type="SMART" id="SM00326">
    <property type="entry name" value="SH3"/>
    <property type="match status" value="1"/>
</dbReference>
<protein>
    <recommendedName>
        <fullName evidence="5">SH3 domain-containing protein</fullName>
    </recommendedName>
</protein>
<comment type="similarity">
    <text evidence="1">Belongs to the SH3YL1 family.</text>
</comment>
<dbReference type="Pfam" id="PF04366">
    <property type="entry name" value="Ysc84"/>
    <property type="match status" value="1"/>
</dbReference>
<dbReference type="InterPro" id="IPR036028">
    <property type="entry name" value="SH3-like_dom_sf"/>
</dbReference>
<dbReference type="InterPro" id="IPR033643">
    <property type="entry name" value="SYLF_SH3YL1-like"/>
</dbReference>
<name>A0A9W8IBQ3_9FUNG</name>
<dbReference type="Proteomes" id="UP001140074">
    <property type="component" value="Unassembled WGS sequence"/>
</dbReference>
<dbReference type="Gene3D" id="2.30.30.40">
    <property type="entry name" value="SH3 Domains"/>
    <property type="match status" value="1"/>
</dbReference>
<feature type="compositionally biased region" description="Low complexity" evidence="4">
    <location>
        <begin position="232"/>
        <end position="245"/>
    </location>
</feature>
<evidence type="ECO:0000256" key="2">
    <source>
        <dbReference type="ARBA" id="ARBA00022443"/>
    </source>
</evidence>
<dbReference type="GO" id="GO:0051666">
    <property type="term" value="P:actin cortical patch localization"/>
    <property type="evidence" value="ECO:0007669"/>
    <property type="project" value="UniProtKB-ARBA"/>
</dbReference>
<keyword evidence="7" id="KW-1185">Reference proteome</keyword>
<feature type="compositionally biased region" description="Pro residues" evidence="4">
    <location>
        <begin position="408"/>
        <end position="418"/>
    </location>
</feature>
<dbReference type="PROSITE" id="PS50002">
    <property type="entry name" value="SH3"/>
    <property type="match status" value="1"/>
</dbReference>
<reference evidence="6" key="1">
    <citation type="submission" date="2022-07" db="EMBL/GenBank/DDBJ databases">
        <title>Phylogenomic reconstructions and comparative analyses of Kickxellomycotina fungi.</title>
        <authorList>
            <person name="Reynolds N.K."/>
            <person name="Stajich J.E."/>
            <person name="Barry K."/>
            <person name="Grigoriev I.V."/>
            <person name="Crous P."/>
            <person name="Smith M.E."/>
        </authorList>
    </citation>
    <scope>NUCLEOTIDE SEQUENCE</scope>
    <source>
        <strain evidence="6">RSA 476</strain>
    </source>
</reference>
<dbReference type="InterPro" id="IPR051702">
    <property type="entry name" value="SH3_domain_YSC84-like"/>
</dbReference>
<comment type="caution">
    <text evidence="6">The sequence shown here is derived from an EMBL/GenBank/DDBJ whole genome shotgun (WGS) entry which is preliminary data.</text>
</comment>
<dbReference type="PANTHER" id="PTHR15629">
    <property type="entry name" value="SH3YL1 PROTEIN"/>
    <property type="match status" value="1"/>
</dbReference>
<feature type="compositionally biased region" description="Polar residues" evidence="4">
    <location>
        <begin position="390"/>
        <end position="401"/>
    </location>
</feature>
<dbReference type="Pfam" id="PF00018">
    <property type="entry name" value="SH3_1"/>
    <property type="match status" value="1"/>
</dbReference>
<sequence length="476" mass="47534">MSRTPLPQSLDKECVKAAKILNSFVSPGGLGTDKYIPPSILERAKGVAFLSVLKAGFIWSGRVGSGLVVARLPDGRWSAPSAIATAGAGVGGQIGAEITDFVMILTTDSAVKAFTHGGNVTLGTNVTVAAGPFGRSAEASGALINLAPVLSYSKSKGLFAGVSLEGSLIAERKDANAKLYGRPVRAQELLNGVVNPPPQADVLYRALDLRATPLSNPSTYGAPGSGSGTPGYGTNTMASTPSVSSPAPLAASSSYLNSSISQTGHTTGTAGGYGALPGYGANAASTSGYGANAASTSGYGANAGTSSYGANAGTSGYGANAGTSGYGANAGTSSGYGANAGAVGNGKERKLEVPAALSSAPSAYGADTATFGAAPPYGAAAAASYKANDESGSSYYTSPTGDTKKRPPPPPPPAPAPVNPRAVALYDFAGDQEGDLPFSKGDLITVTEKTESLNDWWKGTCKGRTGNFPSNYVRLD</sequence>
<dbReference type="SUPFAM" id="SSF50044">
    <property type="entry name" value="SH3-domain"/>
    <property type="match status" value="1"/>
</dbReference>
<evidence type="ECO:0000256" key="1">
    <source>
        <dbReference type="ARBA" id="ARBA00007761"/>
    </source>
</evidence>
<proteinExistence type="inferred from homology"/>
<dbReference type="AlphaFoldDB" id="A0A9W8IBQ3"/>
<keyword evidence="2 3" id="KW-0728">SH3 domain</keyword>